<dbReference type="PANTHER" id="PTHR30625">
    <property type="entry name" value="PROTEIN TOLQ"/>
    <property type="match status" value="1"/>
</dbReference>
<feature type="transmembrane region" description="Helical" evidence="10">
    <location>
        <begin position="213"/>
        <end position="234"/>
    </location>
</feature>
<evidence type="ECO:0000256" key="2">
    <source>
        <dbReference type="ARBA" id="ARBA00022448"/>
    </source>
</evidence>
<comment type="similarity">
    <text evidence="8">Belongs to the exbB/tolQ family.</text>
</comment>
<reference evidence="12 13" key="1">
    <citation type="submission" date="2018-11" db="EMBL/GenBank/DDBJ databases">
        <authorList>
            <person name="Na S.W."/>
            <person name="Baik M."/>
        </authorList>
    </citation>
    <scope>NUCLEOTIDE SEQUENCE [LARGE SCALE GENOMIC DNA]</scope>
    <source>
        <strain evidence="12 13">E39</strain>
    </source>
</reference>
<evidence type="ECO:0000256" key="3">
    <source>
        <dbReference type="ARBA" id="ARBA00022475"/>
    </source>
</evidence>
<evidence type="ECO:0000256" key="1">
    <source>
        <dbReference type="ARBA" id="ARBA00004651"/>
    </source>
</evidence>
<organism evidence="12 13">
    <name type="scientific">Pseudoprevotella muciniphila</name>
    <dbReference type="NCBI Taxonomy" id="2133944"/>
    <lineage>
        <taxon>Bacteria</taxon>
        <taxon>Pseudomonadati</taxon>
        <taxon>Bacteroidota</taxon>
        <taxon>Bacteroidia</taxon>
        <taxon>Bacteroidales</taxon>
        <taxon>Prevotellaceae</taxon>
        <taxon>Pseudoprevotella</taxon>
    </lineage>
</organism>
<proteinExistence type="inferred from homology"/>
<feature type="compositionally biased region" description="Low complexity" evidence="9">
    <location>
        <begin position="8"/>
        <end position="26"/>
    </location>
</feature>
<name>A0A5P8E954_9BACT</name>
<dbReference type="InterPro" id="IPR002898">
    <property type="entry name" value="MotA_ExbB_proton_chnl"/>
</dbReference>
<evidence type="ECO:0000256" key="5">
    <source>
        <dbReference type="ARBA" id="ARBA00022927"/>
    </source>
</evidence>
<keyword evidence="4 10" id="KW-0812">Transmembrane</keyword>
<evidence type="ECO:0000313" key="12">
    <source>
        <dbReference type="EMBL" id="QFQ13380.1"/>
    </source>
</evidence>
<dbReference type="GO" id="GO:0017038">
    <property type="term" value="P:protein import"/>
    <property type="evidence" value="ECO:0007669"/>
    <property type="project" value="TreeGrafter"/>
</dbReference>
<comment type="subcellular location">
    <subcellularLocation>
        <location evidence="1">Cell membrane</location>
        <topology evidence="1">Multi-pass membrane protein</topology>
    </subcellularLocation>
    <subcellularLocation>
        <location evidence="8">Membrane</location>
        <topology evidence="8">Multi-pass membrane protein</topology>
    </subcellularLocation>
</comment>
<dbReference type="EMBL" id="CP033459">
    <property type="protein sequence ID" value="QFQ13380.1"/>
    <property type="molecule type" value="Genomic_DNA"/>
</dbReference>
<keyword evidence="5 8" id="KW-0653">Protein transport</keyword>
<dbReference type="InterPro" id="IPR050790">
    <property type="entry name" value="ExbB/TolQ_transport"/>
</dbReference>
<evidence type="ECO:0000256" key="8">
    <source>
        <dbReference type="RuleBase" id="RU004057"/>
    </source>
</evidence>
<dbReference type="PANTHER" id="PTHR30625:SF15">
    <property type="entry name" value="BIOPOLYMER TRANSPORT PROTEIN EXBB"/>
    <property type="match status" value="1"/>
</dbReference>
<dbReference type="KEGG" id="alq:C7Y71_010365"/>
<feature type="transmembrane region" description="Helical" evidence="10">
    <location>
        <begin position="101"/>
        <end position="122"/>
    </location>
</feature>
<feature type="region of interest" description="Disordered" evidence="9">
    <location>
        <begin position="1"/>
        <end position="26"/>
    </location>
</feature>
<sequence>METKNTNAPQSAPKAPAKAAPKAPKAAPVKKESKGFTGIKSGLSVICACAVLAVCIYLFIFGAIGNFQGGESAGAPFSFLTSGDVELSPANLMGTVYKGGFVVPIIWTLLLTVIALAIERFFALRTAYGKESLAKFVAKIKSALTKHDLEGAKKVCDAQKGSVAAVVGATLKKYAEMDSNERLTKEQKLLAIRQELEEATALEMPMLQENMPIIGTIVSLGTLTGLLGTVLGMIRSFGAMNAGEGGADSAALATGISEALVNTASGIATGAVATIAYNYYTNKIDRLTFSLDEVGFSIVETFNATH</sequence>
<evidence type="ECO:0000259" key="11">
    <source>
        <dbReference type="Pfam" id="PF01618"/>
    </source>
</evidence>
<feature type="domain" description="MotA/TolQ/ExbB proton channel" evidence="11">
    <location>
        <begin position="182"/>
        <end position="290"/>
    </location>
</feature>
<dbReference type="RefSeq" id="WP_111897611.1">
    <property type="nucleotide sequence ID" value="NZ_CP033459.1"/>
</dbReference>
<dbReference type="AlphaFoldDB" id="A0A5P8E954"/>
<evidence type="ECO:0000256" key="9">
    <source>
        <dbReference type="SAM" id="MobiDB-lite"/>
    </source>
</evidence>
<dbReference type="Proteomes" id="UP000249375">
    <property type="component" value="Chromosome"/>
</dbReference>
<dbReference type="GO" id="GO:0005886">
    <property type="term" value="C:plasma membrane"/>
    <property type="evidence" value="ECO:0007669"/>
    <property type="project" value="UniProtKB-SubCell"/>
</dbReference>
<keyword evidence="7 10" id="KW-0472">Membrane</keyword>
<evidence type="ECO:0000256" key="7">
    <source>
        <dbReference type="ARBA" id="ARBA00023136"/>
    </source>
</evidence>
<accession>A0A5P8E954</accession>
<dbReference type="Pfam" id="PF01618">
    <property type="entry name" value="MotA_ExbB"/>
    <property type="match status" value="1"/>
</dbReference>
<feature type="transmembrane region" description="Helical" evidence="10">
    <location>
        <begin position="43"/>
        <end position="64"/>
    </location>
</feature>
<evidence type="ECO:0000313" key="13">
    <source>
        <dbReference type="Proteomes" id="UP000249375"/>
    </source>
</evidence>
<evidence type="ECO:0000256" key="10">
    <source>
        <dbReference type="SAM" id="Phobius"/>
    </source>
</evidence>
<keyword evidence="3" id="KW-1003">Cell membrane</keyword>
<evidence type="ECO:0000256" key="4">
    <source>
        <dbReference type="ARBA" id="ARBA00022692"/>
    </source>
</evidence>
<feature type="transmembrane region" description="Helical" evidence="10">
    <location>
        <begin position="259"/>
        <end position="280"/>
    </location>
</feature>
<evidence type="ECO:0000256" key="6">
    <source>
        <dbReference type="ARBA" id="ARBA00022989"/>
    </source>
</evidence>
<dbReference type="OrthoDB" id="4045at2"/>
<keyword evidence="6 10" id="KW-1133">Transmembrane helix</keyword>
<keyword evidence="13" id="KW-1185">Reference proteome</keyword>
<keyword evidence="2 8" id="KW-0813">Transport</keyword>
<gene>
    <name evidence="12" type="ORF">C7Y71_010365</name>
</gene>
<protein>
    <submittedName>
        <fullName evidence="12">MotA/TolQ/ExbB proton channel family protein</fullName>
    </submittedName>
</protein>